<evidence type="ECO:0000256" key="7">
    <source>
        <dbReference type="ARBA" id="ARBA00023235"/>
    </source>
</evidence>
<dbReference type="InterPro" id="IPR027417">
    <property type="entry name" value="P-loop_NTPase"/>
</dbReference>
<dbReference type="InParanoid" id="A0A1W4WAD5"/>
<evidence type="ECO:0000313" key="10">
    <source>
        <dbReference type="RefSeq" id="XP_018320979.1"/>
    </source>
</evidence>
<dbReference type="Pfam" id="PF00004">
    <property type="entry name" value="AAA"/>
    <property type="match status" value="1"/>
</dbReference>
<dbReference type="InterPro" id="IPR003593">
    <property type="entry name" value="AAA+_ATPase"/>
</dbReference>
<gene>
    <name evidence="10" type="primary">LOC108734077</name>
</gene>
<evidence type="ECO:0000256" key="2">
    <source>
        <dbReference type="ARBA" id="ARBA00022490"/>
    </source>
</evidence>
<keyword evidence="9" id="KW-1185">Reference proteome</keyword>
<dbReference type="KEGG" id="apln:108734077"/>
<dbReference type="Gene3D" id="1.10.8.60">
    <property type="match status" value="1"/>
</dbReference>
<dbReference type="Proteomes" id="UP000192223">
    <property type="component" value="Unplaced"/>
</dbReference>
<keyword evidence="4" id="KW-0547">Nucleotide-binding</keyword>
<protein>
    <submittedName>
        <fullName evidence="10">Katanin p60 ATPase-containing subunit A-like 2 isoform X1</fullName>
    </submittedName>
</protein>
<evidence type="ECO:0000313" key="9">
    <source>
        <dbReference type="Proteomes" id="UP000192223"/>
    </source>
</evidence>
<keyword evidence="7" id="KW-0413">Isomerase</keyword>
<dbReference type="FunCoup" id="A0A1W4WAD5">
    <property type="interactions" value="8"/>
</dbReference>
<reference evidence="10" key="1">
    <citation type="submission" date="2025-08" db="UniProtKB">
        <authorList>
            <consortium name="RefSeq"/>
        </authorList>
    </citation>
    <scope>IDENTIFICATION</scope>
    <source>
        <tissue evidence="10">Entire body</tissue>
    </source>
</reference>
<dbReference type="GO" id="GO:0000922">
    <property type="term" value="C:spindle pole"/>
    <property type="evidence" value="ECO:0007669"/>
    <property type="project" value="UniProtKB-SubCell"/>
</dbReference>
<dbReference type="GeneID" id="108734077"/>
<dbReference type="RefSeq" id="XP_018320979.1">
    <property type="nucleotide sequence ID" value="XM_018465477.1"/>
</dbReference>
<feature type="domain" description="AAA+ ATPase" evidence="8">
    <location>
        <begin position="254"/>
        <end position="389"/>
    </location>
</feature>
<dbReference type="GO" id="GO:0016853">
    <property type="term" value="F:isomerase activity"/>
    <property type="evidence" value="ECO:0007669"/>
    <property type="project" value="UniProtKB-KW"/>
</dbReference>
<keyword evidence="5" id="KW-0067">ATP-binding</keyword>
<dbReference type="GO" id="GO:0005524">
    <property type="term" value="F:ATP binding"/>
    <property type="evidence" value="ECO:0007669"/>
    <property type="project" value="UniProtKB-KW"/>
</dbReference>
<evidence type="ECO:0000256" key="1">
    <source>
        <dbReference type="ARBA" id="ARBA00004647"/>
    </source>
</evidence>
<keyword evidence="6" id="KW-0206">Cytoskeleton</keyword>
<keyword evidence="2" id="KW-0963">Cytoplasm</keyword>
<proteinExistence type="predicted"/>
<keyword evidence="3" id="KW-0493">Microtubule</keyword>
<dbReference type="GO" id="GO:0016887">
    <property type="term" value="F:ATP hydrolysis activity"/>
    <property type="evidence" value="ECO:0007669"/>
    <property type="project" value="InterPro"/>
</dbReference>
<name>A0A1W4WAD5_AGRPL</name>
<dbReference type="AlphaFoldDB" id="A0A1W4WAD5"/>
<evidence type="ECO:0000256" key="6">
    <source>
        <dbReference type="ARBA" id="ARBA00023212"/>
    </source>
</evidence>
<evidence type="ECO:0000256" key="3">
    <source>
        <dbReference type="ARBA" id="ARBA00022701"/>
    </source>
</evidence>
<evidence type="ECO:0000256" key="5">
    <source>
        <dbReference type="ARBA" id="ARBA00022840"/>
    </source>
</evidence>
<dbReference type="InterPro" id="IPR006594">
    <property type="entry name" value="LisH"/>
</dbReference>
<dbReference type="STRING" id="224129.A0A1W4WAD5"/>
<dbReference type="PANTHER" id="PTHR23074">
    <property type="entry name" value="AAA DOMAIN-CONTAINING"/>
    <property type="match status" value="1"/>
</dbReference>
<dbReference type="PANTHER" id="PTHR23074:SF78">
    <property type="entry name" value="KATANIN P60 ATPASE-CONTAINING SUBUNIT A-LIKE 2"/>
    <property type="match status" value="1"/>
</dbReference>
<sequence length="496" mass="57159">MGSEKKGWDYSQLRKYDISLEQIPRLDYQDPKVDELMAENKETPKKYTQHTHRDIFERKRAILLLVASFLREQSLTNTLKCLETEADPIISGYELCDNVDLDSILQEFMSFQYTKFNKVPKIIKQLEQVQAKTKKYRSQNSVETKQSKVNVTQCEQETKSDNKQFDFQIKRMLSTDSDPEVKKEYNRVQTSAFCLTYSKEWQELADAVKKEIIDDYSGTSWKDCIGLEKPQQLLKESVIYPVMYPHLFTGLTRPWKGILLYGPPGTGKTHLAKAVACESNTTFINLTSSTFVSKWRGESEKMIKVLFDLARLEAPTTIFIDEIDAVFCQGNGSNQDASRRFRCELLIQMDGLLQGNESIFVLASTNKPWDLDAALLRRFEKRILINLPNQENRYELFKYFLKNCAHSIDEEVLKKAAEMTGSFSGSDLKLVCKEACMKSIRSALKKIEISETFSKKTEVSGPSIEDIFNAIQTTNPLTDKQLLNKYLEWNKRFGSC</sequence>
<dbReference type="Pfam" id="PF17862">
    <property type="entry name" value="AAA_lid_3"/>
    <property type="match status" value="1"/>
</dbReference>
<evidence type="ECO:0000256" key="4">
    <source>
        <dbReference type="ARBA" id="ARBA00022741"/>
    </source>
</evidence>
<dbReference type="SMART" id="SM00382">
    <property type="entry name" value="AAA"/>
    <property type="match status" value="1"/>
</dbReference>
<dbReference type="FunFam" id="3.40.50.300:FF:001003">
    <property type="entry name" value="Vacuolar protein sorting-associated protein 4"/>
    <property type="match status" value="1"/>
</dbReference>
<accession>A0A1W4WAD5</accession>
<dbReference type="GO" id="GO:0005874">
    <property type="term" value="C:microtubule"/>
    <property type="evidence" value="ECO:0007669"/>
    <property type="project" value="UniProtKB-KW"/>
</dbReference>
<dbReference type="InterPro" id="IPR003959">
    <property type="entry name" value="ATPase_AAA_core"/>
</dbReference>
<dbReference type="SUPFAM" id="SSF52540">
    <property type="entry name" value="P-loop containing nucleoside triphosphate hydrolases"/>
    <property type="match status" value="1"/>
</dbReference>
<comment type="subcellular location">
    <subcellularLocation>
        <location evidence="1">Cytoplasm</location>
        <location evidence="1">Cytoskeleton</location>
        <location evidence="1">Spindle pole</location>
    </subcellularLocation>
</comment>
<dbReference type="PROSITE" id="PS50896">
    <property type="entry name" value="LISH"/>
    <property type="match status" value="1"/>
</dbReference>
<evidence type="ECO:0000259" key="8">
    <source>
        <dbReference type="SMART" id="SM00382"/>
    </source>
</evidence>
<organism evidence="9 10">
    <name type="scientific">Agrilus planipennis</name>
    <name type="common">Emerald ash borer</name>
    <name type="synonym">Agrilus marcopoli</name>
    <dbReference type="NCBI Taxonomy" id="224129"/>
    <lineage>
        <taxon>Eukaryota</taxon>
        <taxon>Metazoa</taxon>
        <taxon>Ecdysozoa</taxon>
        <taxon>Arthropoda</taxon>
        <taxon>Hexapoda</taxon>
        <taxon>Insecta</taxon>
        <taxon>Pterygota</taxon>
        <taxon>Neoptera</taxon>
        <taxon>Endopterygota</taxon>
        <taxon>Coleoptera</taxon>
        <taxon>Polyphaga</taxon>
        <taxon>Elateriformia</taxon>
        <taxon>Buprestoidea</taxon>
        <taxon>Buprestidae</taxon>
        <taxon>Agrilinae</taxon>
        <taxon>Agrilus</taxon>
    </lineage>
</organism>
<dbReference type="InterPro" id="IPR041569">
    <property type="entry name" value="AAA_lid_3"/>
</dbReference>
<dbReference type="InterPro" id="IPR050304">
    <property type="entry name" value="MT-severing_AAA_ATPase"/>
</dbReference>
<dbReference type="OrthoDB" id="191529at2759"/>
<dbReference type="Gene3D" id="3.40.50.300">
    <property type="entry name" value="P-loop containing nucleotide triphosphate hydrolases"/>
    <property type="match status" value="1"/>
</dbReference>